<protein>
    <submittedName>
        <fullName evidence="1">Putative lipopolysaccharide biosynthesis O-acetyl transferase WbbJ</fullName>
    </submittedName>
</protein>
<dbReference type="GO" id="GO:0016740">
    <property type="term" value="F:transferase activity"/>
    <property type="evidence" value="ECO:0007669"/>
    <property type="project" value="UniProtKB-KW"/>
</dbReference>
<dbReference type="Gene3D" id="2.160.10.10">
    <property type="entry name" value="Hexapeptide repeat proteins"/>
    <property type="match status" value="1"/>
</dbReference>
<evidence type="ECO:0000313" key="1">
    <source>
        <dbReference type="EMBL" id="TWT69061.1"/>
    </source>
</evidence>
<sequence>MLRLLLQIAAWPFPWILRRQVFAWMGFRIHKTAYIGRALIAAGEVSIGEGCVVGDLTVVRGLQLLQMDHCSRIGRRNWIVACPTHHGTDIDGKPRSVLHLMQHSAITIGHLIDANARVTIGEFSTIAGYGSQLLTHSIDIRENVQSARPICIGKYSFVGTRSVILGGAELPSFSVLGAGALLNKPFDKSYKVYGGVPAVVVSELPKECKYFNRDSGFVR</sequence>
<gene>
    <name evidence="1" type="ORF">Pan14r_13450</name>
</gene>
<accession>A0A5C5Y301</accession>
<comment type="caution">
    <text evidence="1">The sequence shown here is derived from an EMBL/GenBank/DDBJ whole genome shotgun (WGS) entry which is preliminary data.</text>
</comment>
<organism evidence="1 2">
    <name type="scientific">Crateriforma conspicua</name>
    <dbReference type="NCBI Taxonomy" id="2527996"/>
    <lineage>
        <taxon>Bacteria</taxon>
        <taxon>Pseudomonadati</taxon>
        <taxon>Planctomycetota</taxon>
        <taxon>Planctomycetia</taxon>
        <taxon>Planctomycetales</taxon>
        <taxon>Planctomycetaceae</taxon>
        <taxon>Crateriforma</taxon>
    </lineage>
</organism>
<dbReference type="InterPro" id="IPR011004">
    <property type="entry name" value="Trimer_LpxA-like_sf"/>
</dbReference>
<dbReference type="SUPFAM" id="SSF51161">
    <property type="entry name" value="Trimeric LpxA-like enzymes"/>
    <property type="match status" value="1"/>
</dbReference>
<evidence type="ECO:0000313" key="2">
    <source>
        <dbReference type="Proteomes" id="UP000317238"/>
    </source>
</evidence>
<dbReference type="Proteomes" id="UP000317238">
    <property type="component" value="Unassembled WGS sequence"/>
</dbReference>
<dbReference type="EMBL" id="SJPL01000001">
    <property type="protein sequence ID" value="TWT69061.1"/>
    <property type="molecule type" value="Genomic_DNA"/>
</dbReference>
<name>A0A5C5Y301_9PLAN</name>
<reference evidence="1 2" key="1">
    <citation type="submission" date="2019-02" db="EMBL/GenBank/DDBJ databases">
        <title>Deep-cultivation of Planctomycetes and their phenomic and genomic characterization uncovers novel biology.</title>
        <authorList>
            <person name="Wiegand S."/>
            <person name="Jogler M."/>
            <person name="Boedeker C."/>
            <person name="Pinto D."/>
            <person name="Vollmers J."/>
            <person name="Rivas-Marin E."/>
            <person name="Kohn T."/>
            <person name="Peeters S.H."/>
            <person name="Heuer A."/>
            <person name="Rast P."/>
            <person name="Oberbeckmann S."/>
            <person name="Bunk B."/>
            <person name="Jeske O."/>
            <person name="Meyerdierks A."/>
            <person name="Storesund J.E."/>
            <person name="Kallscheuer N."/>
            <person name="Luecker S."/>
            <person name="Lage O.M."/>
            <person name="Pohl T."/>
            <person name="Merkel B.J."/>
            <person name="Hornburger P."/>
            <person name="Mueller R.-W."/>
            <person name="Bruemmer F."/>
            <person name="Labrenz M."/>
            <person name="Spormann A.M."/>
            <person name="Op Den Camp H."/>
            <person name="Overmann J."/>
            <person name="Amann R."/>
            <person name="Jetten M.S.M."/>
            <person name="Mascher T."/>
            <person name="Medema M.H."/>
            <person name="Devos D.P."/>
            <person name="Kaster A.-K."/>
            <person name="Ovreas L."/>
            <person name="Rohde M."/>
            <person name="Galperin M.Y."/>
            <person name="Jogler C."/>
        </authorList>
    </citation>
    <scope>NUCLEOTIDE SEQUENCE [LARGE SCALE GENOMIC DNA]</scope>
    <source>
        <strain evidence="1 2">Pan14r</strain>
    </source>
</reference>
<dbReference type="PANTHER" id="PTHR23416">
    <property type="entry name" value="SIALIC ACID SYNTHASE-RELATED"/>
    <property type="match status" value="1"/>
</dbReference>
<dbReference type="OrthoDB" id="272049at2"/>
<dbReference type="InterPro" id="IPR051159">
    <property type="entry name" value="Hexapeptide_acetyltransf"/>
</dbReference>
<dbReference type="AlphaFoldDB" id="A0A5C5Y301"/>
<proteinExistence type="predicted"/>
<keyword evidence="2" id="KW-1185">Reference proteome</keyword>
<keyword evidence="1" id="KW-0808">Transferase</keyword>